<dbReference type="VEuPathDB" id="MicrosporidiaDB:THOM_2196"/>
<dbReference type="OMA" id="EFNIEYC"/>
<proteinExistence type="predicted"/>
<sequence>MMEKYLINYLNITQDHVDPTDYDNFAEECIEYVKNNRKYISLVLESLNIFKNDELLSMSYKILRNTNGDKSIDICDNILRKHIKNTNLRDSVILYLSTTDKNICKKYILKTFYDKYEFNIEYCLIFNNSCYQEEFIKFLELQQPKFVERKLYAMIYTGRFYNIWEYIEDFGAEDKFRSSLVCNLFSLLVEKVQQAIAQFKGESCKQQIQTFFKNEFYVGRTFCYRCDKFILCIDENTFFIEMVGKERLNVRSANNFVVNFLKFMREEKEVIEWIKNGDEKKIKETLSRYILKAENFELQHYTDLETDDTNSNNYVEENEIDINFDYLFESKCLKSHADCAEP</sequence>
<accession>L7JVU3</accession>
<organism evidence="1 2">
    <name type="scientific">Trachipleistophora hominis</name>
    <name type="common">Microsporidian parasite</name>
    <dbReference type="NCBI Taxonomy" id="72359"/>
    <lineage>
        <taxon>Eukaryota</taxon>
        <taxon>Fungi</taxon>
        <taxon>Fungi incertae sedis</taxon>
        <taxon>Microsporidia</taxon>
        <taxon>Pleistophoridae</taxon>
        <taxon>Trachipleistophora</taxon>
    </lineage>
</organism>
<name>L7JVU3_TRAHO</name>
<protein>
    <submittedName>
        <fullName evidence="1">Uncharacterized protein</fullName>
    </submittedName>
</protein>
<reference evidence="1 2" key="1">
    <citation type="journal article" date="2012" name="PLoS Pathog.">
        <title>The genome of the obligate intracellular parasite Trachipleistophora hominis: new insights into microsporidian genome dynamics and reductive evolution.</title>
        <authorList>
            <person name="Heinz E."/>
            <person name="Williams T.A."/>
            <person name="Nakjang S."/>
            <person name="Noel C.J."/>
            <person name="Swan D.C."/>
            <person name="Goldberg A.V."/>
            <person name="Harris S.R."/>
            <person name="Weinmaier T."/>
            <person name="Markert S."/>
            <person name="Becher D."/>
            <person name="Bernhardt J."/>
            <person name="Dagan T."/>
            <person name="Hacker C."/>
            <person name="Lucocq J.M."/>
            <person name="Schweder T."/>
            <person name="Rattei T."/>
            <person name="Hall N."/>
            <person name="Hirt R.P."/>
            <person name="Embley T.M."/>
        </authorList>
    </citation>
    <scope>NUCLEOTIDE SEQUENCE [LARGE SCALE GENOMIC DNA]</scope>
</reference>
<dbReference type="EMBL" id="JH994013">
    <property type="protein sequence ID" value="ELQ74867.1"/>
    <property type="molecule type" value="Genomic_DNA"/>
</dbReference>
<evidence type="ECO:0000313" key="2">
    <source>
        <dbReference type="Proteomes" id="UP000011185"/>
    </source>
</evidence>
<evidence type="ECO:0000313" key="1">
    <source>
        <dbReference type="EMBL" id="ELQ74867.1"/>
    </source>
</evidence>
<dbReference type="OrthoDB" id="2190427at2759"/>
<dbReference type="InParanoid" id="L7JVU3"/>
<dbReference type="Proteomes" id="UP000011185">
    <property type="component" value="Unassembled WGS sequence"/>
</dbReference>
<dbReference type="HOGENOM" id="CLU_814315_0_0_1"/>
<gene>
    <name evidence="1" type="ORF">THOM_2196</name>
</gene>
<dbReference type="AlphaFoldDB" id="L7JVU3"/>
<keyword evidence="2" id="KW-1185">Reference proteome</keyword>